<organism evidence="5 6">
    <name type="scientific">Ophiocordyceps sinensis</name>
    <dbReference type="NCBI Taxonomy" id="72228"/>
    <lineage>
        <taxon>Eukaryota</taxon>
        <taxon>Fungi</taxon>
        <taxon>Dikarya</taxon>
        <taxon>Ascomycota</taxon>
        <taxon>Pezizomycotina</taxon>
        <taxon>Sordariomycetes</taxon>
        <taxon>Hypocreomycetidae</taxon>
        <taxon>Hypocreales</taxon>
        <taxon>Ophiocordycipitaceae</taxon>
        <taxon>Ophiocordyceps</taxon>
    </lineage>
</organism>
<dbReference type="PANTHER" id="PTHR37534">
    <property type="entry name" value="TRANSCRIPTIONAL ACTIVATOR PROTEIN UGA3"/>
    <property type="match status" value="1"/>
</dbReference>
<dbReference type="InterPro" id="IPR021858">
    <property type="entry name" value="Fun_TF"/>
</dbReference>
<keyword evidence="6" id="KW-1185">Reference proteome</keyword>
<evidence type="ECO:0000259" key="4">
    <source>
        <dbReference type="PROSITE" id="PS50048"/>
    </source>
</evidence>
<dbReference type="EMBL" id="JAAVMX010000002">
    <property type="protein sequence ID" value="KAF4512020.1"/>
    <property type="molecule type" value="Genomic_DNA"/>
</dbReference>
<name>A0A8H4PX00_9HYPO</name>
<dbReference type="Proteomes" id="UP000557566">
    <property type="component" value="Unassembled WGS sequence"/>
</dbReference>
<dbReference type="GO" id="GO:0008270">
    <property type="term" value="F:zinc ion binding"/>
    <property type="evidence" value="ECO:0007669"/>
    <property type="project" value="InterPro"/>
</dbReference>
<comment type="subcellular location">
    <subcellularLocation>
        <location evidence="1">Nucleus</location>
    </subcellularLocation>
</comment>
<dbReference type="Pfam" id="PF11951">
    <property type="entry name" value="Fungal_trans_2"/>
    <property type="match status" value="1"/>
</dbReference>
<feature type="region of interest" description="Disordered" evidence="3">
    <location>
        <begin position="62"/>
        <end position="87"/>
    </location>
</feature>
<proteinExistence type="predicted"/>
<protein>
    <recommendedName>
        <fullName evidence="4">Zn(2)-C6 fungal-type domain-containing protein</fullName>
    </recommendedName>
</protein>
<dbReference type="Pfam" id="PF00172">
    <property type="entry name" value="Zn_clus"/>
    <property type="match status" value="1"/>
</dbReference>
<accession>A0A8H4PX00</accession>
<comment type="caution">
    <text evidence="5">The sequence shown here is derived from an EMBL/GenBank/DDBJ whole genome shotgun (WGS) entry which is preliminary data.</text>
</comment>
<dbReference type="PROSITE" id="PS00463">
    <property type="entry name" value="ZN2_CY6_FUNGAL_1"/>
    <property type="match status" value="1"/>
</dbReference>
<dbReference type="GO" id="GO:0005634">
    <property type="term" value="C:nucleus"/>
    <property type="evidence" value="ECO:0007669"/>
    <property type="project" value="UniProtKB-SubCell"/>
</dbReference>
<dbReference type="AlphaFoldDB" id="A0A8H4PX00"/>
<dbReference type="PANTHER" id="PTHR37534:SF51">
    <property type="entry name" value="ACRIFLAVINE SENSITIVITY CONTROL PROTEIN ACR-2"/>
    <property type="match status" value="1"/>
</dbReference>
<dbReference type="PROSITE" id="PS50048">
    <property type="entry name" value="ZN2_CY6_FUNGAL_2"/>
    <property type="match status" value="1"/>
</dbReference>
<dbReference type="InterPro" id="IPR001138">
    <property type="entry name" value="Zn2Cys6_DnaBD"/>
</dbReference>
<dbReference type="OrthoDB" id="5380854at2759"/>
<dbReference type="InterPro" id="IPR036864">
    <property type="entry name" value="Zn2-C6_fun-type_DNA-bd_sf"/>
</dbReference>
<evidence type="ECO:0000313" key="5">
    <source>
        <dbReference type="EMBL" id="KAF4512020.1"/>
    </source>
</evidence>
<evidence type="ECO:0000256" key="1">
    <source>
        <dbReference type="ARBA" id="ARBA00004123"/>
    </source>
</evidence>
<evidence type="ECO:0000313" key="6">
    <source>
        <dbReference type="Proteomes" id="UP000557566"/>
    </source>
</evidence>
<evidence type="ECO:0000256" key="2">
    <source>
        <dbReference type="ARBA" id="ARBA00023242"/>
    </source>
</evidence>
<reference evidence="5 6" key="1">
    <citation type="journal article" date="2020" name="Genome Biol. Evol.">
        <title>A new high-quality draft genome assembly of the Chinese cordyceps Ophiocordyceps sinensis.</title>
        <authorList>
            <person name="Shu R."/>
            <person name="Zhang J."/>
            <person name="Meng Q."/>
            <person name="Zhang H."/>
            <person name="Zhou G."/>
            <person name="Li M."/>
            <person name="Wu P."/>
            <person name="Zhao Y."/>
            <person name="Chen C."/>
            <person name="Qin Q."/>
        </authorList>
    </citation>
    <scope>NUCLEOTIDE SEQUENCE [LARGE SCALE GENOMIC DNA]</scope>
    <source>
        <strain evidence="5 6">IOZ07</strain>
    </source>
</reference>
<feature type="domain" description="Zn(2)-C6 fungal-type" evidence="4">
    <location>
        <begin position="13"/>
        <end position="41"/>
    </location>
</feature>
<evidence type="ECO:0000256" key="3">
    <source>
        <dbReference type="SAM" id="MobiDB-lite"/>
    </source>
</evidence>
<dbReference type="SMART" id="SM00066">
    <property type="entry name" value="GAL4"/>
    <property type="match status" value="1"/>
</dbReference>
<keyword evidence="2" id="KW-0539">Nucleus</keyword>
<gene>
    <name evidence="5" type="ORF">G6O67_001205</name>
</gene>
<dbReference type="Gene3D" id="4.10.240.10">
    <property type="entry name" value="Zn(2)-C6 fungal-type DNA-binding domain"/>
    <property type="match status" value="1"/>
</dbReference>
<dbReference type="GO" id="GO:0000976">
    <property type="term" value="F:transcription cis-regulatory region binding"/>
    <property type="evidence" value="ECO:0007669"/>
    <property type="project" value="TreeGrafter"/>
</dbReference>
<dbReference type="SUPFAM" id="SSF57701">
    <property type="entry name" value="Zn2/Cys6 DNA-binding domain"/>
    <property type="match status" value="1"/>
</dbReference>
<sequence length="520" mass="57404">MDPPPNGKTSNKACHNCRRRRLRCDRSYPHCNKCLGAGKECLGYGKLFRWIGAVASRGKLAGRTSCAPDDAPRNPKPKPSGGARTCLASPDREHGQLVCRQAAVDMGAVGTPWALVDPVFQDVEPSHRRYLSYFTQRLCNELMPQDSSNLNPFFNLLPLSRIHPLLQHTLVAVSASHMSNLIKPRLRPAGQLPPGVEDSSRYAHQHALAAKHKALSLMRDAVQHIDFASADVVLAAVVFLINLELIDSGKHGWKAHLKGAGKILSLLPPALPGNEDLRDLMFSDSLVYFVMGSAFIPAPEFDGGPFFQPSDFPGMLKRAAAYSYNSCPSEILEIIYEASQLSNRAGDPGTDDDVAAAGLALMQRAQVFDVEEWANDEDNFRSLRASVLQTRIHAGSAYRLAVCLYILRSIPALSAIKCHDVMAEALARDVIYHVSSVADDDPNLKVITWPTFVVGADTTDPARREWVRQKMHFLAASCPWGFLYTAMETLQKLWDMDPDASGQKCWVKTLKENEMNFLVV</sequence>
<dbReference type="GO" id="GO:0000981">
    <property type="term" value="F:DNA-binding transcription factor activity, RNA polymerase II-specific"/>
    <property type="evidence" value="ECO:0007669"/>
    <property type="project" value="InterPro"/>
</dbReference>
<dbReference type="GO" id="GO:0045944">
    <property type="term" value="P:positive regulation of transcription by RNA polymerase II"/>
    <property type="evidence" value="ECO:0007669"/>
    <property type="project" value="TreeGrafter"/>
</dbReference>